<dbReference type="STRING" id="1043002.A0A074Y4W0"/>
<evidence type="ECO:0000256" key="1">
    <source>
        <dbReference type="ARBA" id="ARBA00010790"/>
    </source>
</evidence>
<dbReference type="GeneID" id="40743891"/>
<evidence type="ECO:0000256" key="2">
    <source>
        <dbReference type="PIRSR" id="PIRSR000137-2"/>
    </source>
</evidence>
<dbReference type="PROSITE" id="PS00623">
    <property type="entry name" value="GMC_OXRED_1"/>
    <property type="match status" value="1"/>
</dbReference>
<dbReference type="Gene3D" id="3.30.560.10">
    <property type="entry name" value="Glucose Oxidase, domain 3"/>
    <property type="match status" value="1"/>
</dbReference>
<dbReference type="Pfam" id="PF00732">
    <property type="entry name" value="GMC_oxred_N"/>
    <property type="match status" value="1"/>
</dbReference>
<gene>
    <name evidence="5" type="ORF">M438DRAFT_286370</name>
</gene>
<accession>A0A074Y4W0</accession>
<feature type="binding site" evidence="2">
    <location>
        <position position="273"/>
    </location>
    <ligand>
        <name>FAD</name>
        <dbReference type="ChEBI" id="CHEBI:57692"/>
    </ligand>
</feature>
<dbReference type="Proteomes" id="UP000030706">
    <property type="component" value="Unassembled WGS sequence"/>
</dbReference>
<keyword evidence="3" id="KW-0285">Flavoprotein</keyword>
<dbReference type="PANTHER" id="PTHR11552">
    <property type="entry name" value="GLUCOSE-METHANOL-CHOLINE GMC OXIDOREDUCTASE"/>
    <property type="match status" value="1"/>
</dbReference>
<dbReference type="Gene3D" id="3.50.50.60">
    <property type="entry name" value="FAD/NAD(P)-binding domain"/>
    <property type="match status" value="1"/>
</dbReference>
<keyword evidence="2 3" id="KW-0274">FAD</keyword>
<protein>
    <submittedName>
        <fullName evidence="5">Alcohol oxidase</fullName>
    </submittedName>
</protein>
<evidence type="ECO:0000313" key="5">
    <source>
        <dbReference type="EMBL" id="KEQ89212.1"/>
    </source>
</evidence>
<evidence type="ECO:0000256" key="3">
    <source>
        <dbReference type="RuleBase" id="RU003968"/>
    </source>
</evidence>
<dbReference type="PIRSF" id="PIRSF000137">
    <property type="entry name" value="Alcohol_oxidase"/>
    <property type="match status" value="1"/>
</dbReference>
<dbReference type="SUPFAM" id="SSF51905">
    <property type="entry name" value="FAD/NAD(P)-binding domain"/>
    <property type="match status" value="1"/>
</dbReference>
<reference evidence="5 6" key="1">
    <citation type="journal article" date="2014" name="BMC Genomics">
        <title>Genome sequencing of four Aureobasidium pullulans varieties: biotechnological potential, stress tolerance, and description of new species.</title>
        <authorList>
            <person name="Gostin Ar C."/>
            <person name="Ohm R.A."/>
            <person name="Kogej T."/>
            <person name="Sonjak S."/>
            <person name="Turk M."/>
            <person name="Zajc J."/>
            <person name="Zalar P."/>
            <person name="Grube M."/>
            <person name="Sun H."/>
            <person name="Han J."/>
            <person name="Sharma A."/>
            <person name="Chiniquy J."/>
            <person name="Ngan C.Y."/>
            <person name="Lipzen A."/>
            <person name="Barry K."/>
            <person name="Grigoriev I.V."/>
            <person name="Gunde-Cimerman N."/>
        </authorList>
    </citation>
    <scope>NUCLEOTIDE SEQUENCE [LARGE SCALE GENOMIC DNA]</scope>
    <source>
        <strain evidence="5 6">EXF-150</strain>
    </source>
</reference>
<dbReference type="EMBL" id="KL584974">
    <property type="protein sequence ID" value="KEQ89212.1"/>
    <property type="molecule type" value="Genomic_DNA"/>
</dbReference>
<feature type="domain" description="Glucose-methanol-choline oxidoreductase N-terminal" evidence="4">
    <location>
        <begin position="116"/>
        <end position="139"/>
    </location>
</feature>
<dbReference type="InterPro" id="IPR000172">
    <property type="entry name" value="GMC_OxRdtase_N"/>
</dbReference>
<dbReference type="InterPro" id="IPR012132">
    <property type="entry name" value="GMC_OxRdtase"/>
</dbReference>
<dbReference type="RefSeq" id="XP_029765399.1">
    <property type="nucleotide sequence ID" value="XM_029901585.1"/>
</dbReference>
<keyword evidence="6" id="KW-1185">Reference proteome</keyword>
<dbReference type="OrthoDB" id="269227at2759"/>
<sequence>MANTTSTQEGNGLYGIDNAANSLPALCACARGFLDETYDIIIIGCGTAGLAVAARLTEDPNIMVGVLEAGKSRLDDPLVDTPATFPELLGNPEYDYGFKSTPQKGNRDIVHHLCRGKALGGSSAINYMLYVRGSDADYDDWADLVGDSTWSSKALKPYMRKHQTLERIDASITNLTDYPHVGENHGTKGPVHTSFNDSSFPIGDLSIKAMDEVSGLSKKPIDPWSGDHIGFFNTLGAVSRSGPHKGKRSYAARGYFQANACRPNLKVLCEAQVNKIVLENGVAKGVEFIYHGMNETVYAKKEVILCGGVINSPQILELSGIGEPKILEQAGVECKIKLPGVGENLQDHACAVLGLDLKPGTITMDILGDPQVMEAAGKALVETQSGPLTSIVSTQGFLPYKLQATASELESTVKSIRETQQLSSTTPFYKRQLDQVIAHLESDKSANLQFIVVPAGADYENGIATQKIWPPPDNNRLHRMVIASCLQYPVARGTCHISSSDPSAHPIIDPGYMNHPADVAVLASGLHFNHLVTKTSHLAPLIHERSYPPASRNLDDRTDREEAVKDWIMGEYHLIGTCAMGEVVDTRLKVKGVKGLRVVDASVFPNHVSGNICSSVYTVAEKGADLIKEDWGIDVEAFDIGKLKL</sequence>
<evidence type="ECO:0000313" key="6">
    <source>
        <dbReference type="Proteomes" id="UP000030706"/>
    </source>
</evidence>
<comment type="cofactor">
    <cofactor evidence="2">
        <name>FAD</name>
        <dbReference type="ChEBI" id="CHEBI:57692"/>
    </cofactor>
</comment>
<proteinExistence type="inferred from homology"/>
<organism evidence="5 6">
    <name type="scientific">Aureobasidium pullulans EXF-150</name>
    <dbReference type="NCBI Taxonomy" id="1043002"/>
    <lineage>
        <taxon>Eukaryota</taxon>
        <taxon>Fungi</taxon>
        <taxon>Dikarya</taxon>
        <taxon>Ascomycota</taxon>
        <taxon>Pezizomycotina</taxon>
        <taxon>Dothideomycetes</taxon>
        <taxon>Dothideomycetidae</taxon>
        <taxon>Dothideales</taxon>
        <taxon>Saccotheciaceae</taxon>
        <taxon>Aureobasidium</taxon>
    </lineage>
</organism>
<dbReference type="PANTHER" id="PTHR11552:SF210">
    <property type="entry name" value="GLUCOSE-METHANOL-CHOLINE OXIDOREDUCTASE N-TERMINAL DOMAIN-CONTAINING PROTEIN-RELATED"/>
    <property type="match status" value="1"/>
</dbReference>
<dbReference type="HOGENOM" id="CLU_002865_6_2_1"/>
<comment type="similarity">
    <text evidence="1 3">Belongs to the GMC oxidoreductase family.</text>
</comment>
<dbReference type="Pfam" id="PF05199">
    <property type="entry name" value="GMC_oxred_C"/>
    <property type="match status" value="1"/>
</dbReference>
<dbReference type="InterPro" id="IPR007867">
    <property type="entry name" value="GMC_OxRtase_C"/>
</dbReference>
<dbReference type="AlphaFoldDB" id="A0A074Y4W0"/>
<dbReference type="GO" id="GO:0050660">
    <property type="term" value="F:flavin adenine dinucleotide binding"/>
    <property type="evidence" value="ECO:0007669"/>
    <property type="project" value="InterPro"/>
</dbReference>
<evidence type="ECO:0000259" key="4">
    <source>
        <dbReference type="PROSITE" id="PS00623"/>
    </source>
</evidence>
<dbReference type="SUPFAM" id="SSF54373">
    <property type="entry name" value="FAD-linked reductases, C-terminal domain"/>
    <property type="match status" value="1"/>
</dbReference>
<name>A0A074Y4W0_AURPU</name>
<dbReference type="InterPro" id="IPR036188">
    <property type="entry name" value="FAD/NAD-bd_sf"/>
</dbReference>
<dbReference type="GO" id="GO:0016614">
    <property type="term" value="F:oxidoreductase activity, acting on CH-OH group of donors"/>
    <property type="evidence" value="ECO:0007669"/>
    <property type="project" value="InterPro"/>
</dbReference>